<evidence type="ECO:0000256" key="5">
    <source>
        <dbReference type="ARBA" id="ARBA00022737"/>
    </source>
</evidence>
<feature type="repeat" description="WD" evidence="8">
    <location>
        <begin position="27"/>
        <end position="55"/>
    </location>
</feature>
<protein>
    <recommendedName>
        <fullName evidence="10">Anaphase-promoting complex subunit 4 WD40 domain-containing protein</fullName>
    </recommendedName>
</protein>
<dbReference type="GO" id="GO:0035859">
    <property type="term" value="C:Seh1-associated complex"/>
    <property type="evidence" value="ECO:0007669"/>
    <property type="project" value="TreeGrafter"/>
</dbReference>
<comment type="similarity">
    <text evidence="2">Belongs to the WD repeat SEC13 family.</text>
</comment>
<comment type="subcellular location">
    <subcellularLocation>
        <location evidence="1">Nucleus envelope</location>
    </subcellularLocation>
</comment>
<organism evidence="9">
    <name type="scientific">Spongospora subterranea</name>
    <dbReference type="NCBI Taxonomy" id="70186"/>
    <lineage>
        <taxon>Eukaryota</taxon>
        <taxon>Sar</taxon>
        <taxon>Rhizaria</taxon>
        <taxon>Endomyxa</taxon>
        <taxon>Phytomyxea</taxon>
        <taxon>Plasmodiophorida</taxon>
        <taxon>Plasmodiophoridae</taxon>
        <taxon>Spongospora</taxon>
    </lineage>
</organism>
<evidence type="ECO:0008006" key="10">
    <source>
        <dbReference type="Google" id="ProtNLM"/>
    </source>
</evidence>
<keyword evidence="3" id="KW-0813">Transport</keyword>
<evidence type="ECO:0000256" key="6">
    <source>
        <dbReference type="ARBA" id="ARBA00022927"/>
    </source>
</evidence>
<dbReference type="SUPFAM" id="SSF50978">
    <property type="entry name" value="WD40 repeat-like"/>
    <property type="match status" value="1"/>
</dbReference>
<feature type="repeat" description="WD" evidence="8">
    <location>
        <begin position="285"/>
        <end position="306"/>
    </location>
</feature>
<keyword evidence="5" id="KW-0677">Repeat</keyword>
<dbReference type="Pfam" id="PF00400">
    <property type="entry name" value="WD40"/>
    <property type="match status" value="2"/>
</dbReference>
<evidence type="ECO:0000256" key="4">
    <source>
        <dbReference type="ARBA" id="ARBA00022574"/>
    </source>
</evidence>
<sequence length="323" mass="35987">CVYRCPPACQPSDSMQMEMQAVMPPIHNELLADLAYDYYGQRIATCSADHTIKIWGQNPMPSADSSDKWNCIASIQGRTGMFNRVAWAHPEFGQIIAACSSDCNVVIFEEILEGGDSACSWVERARMVDNHGEIHALEFAPRHLGLLLAALGEDGVVRIYEAVDIMQMSVWPLRDEFSLLPKSAQQYSSISSLSFNQSSFDPPQIVIGHLDSVQIYQYYQQHRRWQMIGEVVSGFVVDVSWAPSLARSYNLIASAFAEQDVVVCKVKAPAEVVDKWTLPVRACRVSWNMAGTILATSSNDGTIQVWMKAADETWISTQTIRPS</sequence>
<dbReference type="PANTHER" id="PTHR11024">
    <property type="entry name" value="NUCLEAR PORE COMPLEX PROTEIN SEC13 / SEH1 FAMILY MEMBER"/>
    <property type="match status" value="1"/>
</dbReference>
<dbReference type="GO" id="GO:0034198">
    <property type="term" value="P:cellular response to amino acid starvation"/>
    <property type="evidence" value="ECO:0007669"/>
    <property type="project" value="TreeGrafter"/>
</dbReference>
<keyword evidence="6" id="KW-0653">Protein transport</keyword>
<evidence type="ECO:0000256" key="8">
    <source>
        <dbReference type="PROSITE-ProRule" id="PRU00221"/>
    </source>
</evidence>
<accession>A0A0H5QMS5</accession>
<keyword evidence="7" id="KW-0539">Nucleus</keyword>
<evidence type="ECO:0000256" key="3">
    <source>
        <dbReference type="ARBA" id="ARBA00022448"/>
    </source>
</evidence>
<dbReference type="GO" id="GO:0005198">
    <property type="term" value="F:structural molecule activity"/>
    <property type="evidence" value="ECO:0007669"/>
    <property type="project" value="InterPro"/>
</dbReference>
<evidence type="ECO:0000313" key="9">
    <source>
        <dbReference type="EMBL" id="CRZ03475.1"/>
    </source>
</evidence>
<dbReference type="GO" id="GO:0031080">
    <property type="term" value="C:nuclear pore outer ring"/>
    <property type="evidence" value="ECO:0007669"/>
    <property type="project" value="TreeGrafter"/>
</dbReference>
<dbReference type="InterPro" id="IPR037363">
    <property type="entry name" value="Sec13/Seh1_fam"/>
</dbReference>
<dbReference type="EMBL" id="HACM01003033">
    <property type="protein sequence ID" value="CRZ03475.1"/>
    <property type="molecule type" value="Transcribed_RNA"/>
</dbReference>
<name>A0A0H5QMS5_9EUKA</name>
<evidence type="ECO:0000256" key="2">
    <source>
        <dbReference type="ARBA" id="ARBA00010102"/>
    </source>
</evidence>
<dbReference type="PROSITE" id="PS50082">
    <property type="entry name" value="WD_REPEATS_2"/>
    <property type="match status" value="2"/>
</dbReference>
<feature type="non-terminal residue" evidence="9">
    <location>
        <position position="1"/>
    </location>
</feature>
<evidence type="ECO:0000256" key="7">
    <source>
        <dbReference type="ARBA" id="ARBA00023242"/>
    </source>
</evidence>
<proteinExistence type="inferred from homology"/>
<dbReference type="InterPro" id="IPR015943">
    <property type="entry name" value="WD40/YVTN_repeat-like_dom_sf"/>
</dbReference>
<dbReference type="PANTHER" id="PTHR11024:SF3">
    <property type="entry name" value="NUCLEOPORIN SEH1"/>
    <property type="match status" value="1"/>
</dbReference>
<dbReference type="Gene3D" id="2.130.10.10">
    <property type="entry name" value="YVTN repeat-like/Quinoprotein amine dehydrogenase"/>
    <property type="match status" value="1"/>
</dbReference>
<reference evidence="9" key="1">
    <citation type="submission" date="2015-04" db="EMBL/GenBank/DDBJ databases">
        <title>The genome sequence of the plant pathogenic Rhizarian Plasmodiophora brassicae reveals insights in its biotrophic life cycle and the origin of chitin synthesis.</title>
        <authorList>
            <person name="Schwelm A."/>
            <person name="Fogelqvist J."/>
            <person name="Knaust A."/>
            <person name="Julke S."/>
            <person name="Lilja T."/>
            <person name="Dhandapani V."/>
            <person name="Bonilla-Rosso G."/>
            <person name="Karlsson M."/>
            <person name="Shevchenko A."/>
            <person name="Choi S.R."/>
            <person name="Kim H.G."/>
            <person name="Park J.Y."/>
            <person name="Lim Y.P."/>
            <person name="Ludwig-Muller J."/>
            <person name="Dixelius C."/>
        </authorList>
    </citation>
    <scope>NUCLEOTIDE SEQUENCE</scope>
    <source>
        <tissue evidence="9">Potato root galls</tissue>
    </source>
</reference>
<dbReference type="SMART" id="SM00320">
    <property type="entry name" value="WD40"/>
    <property type="match status" value="5"/>
</dbReference>
<dbReference type="InterPro" id="IPR001680">
    <property type="entry name" value="WD40_rpt"/>
</dbReference>
<dbReference type="InterPro" id="IPR036322">
    <property type="entry name" value="WD40_repeat_dom_sf"/>
</dbReference>
<dbReference type="AlphaFoldDB" id="A0A0H5QMS5"/>
<dbReference type="GO" id="GO:1904263">
    <property type="term" value="P:positive regulation of TORC1 signaling"/>
    <property type="evidence" value="ECO:0007669"/>
    <property type="project" value="TreeGrafter"/>
</dbReference>
<keyword evidence="4 8" id="KW-0853">WD repeat</keyword>
<dbReference type="GO" id="GO:0015031">
    <property type="term" value="P:protein transport"/>
    <property type="evidence" value="ECO:0007669"/>
    <property type="project" value="UniProtKB-KW"/>
</dbReference>
<evidence type="ECO:0000256" key="1">
    <source>
        <dbReference type="ARBA" id="ARBA00004259"/>
    </source>
</evidence>